<dbReference type="Pfam" id="PF13175">
    <property type="entry name" value="AAA_15"/>
    <property type="match status" value="2"/>
</dbReference>
<accession>A0A420ECR2</accession>
<proteinExistence type="predicted"/>
<gene>
    <name evidence="2" type="ORF">D7I43_32295</name>
</gene>
<protein>
    <recommendedName>
        <fullName evidence="1">Endonuclease GajA/Old nuclease/RecF-like AAA domain-containing protein</fullName>
    </recommendedName>
</protein>
<dbReference type="Proteomes" id="UP000285744">
    <property type="component" value="Unassembled WGS sequence"/>
</dbReference>
<dbReference type="EMBL" id="RAQQ01000077">
    <property type="protein sequence ID" value="RKF18422.1"/>
    <property type="molecule type" value="Genomic_DNA"/>
</dbReference>
<dbReference type="InterPro" id="IPR027417">
    <property type="entry name" value="P-loop_NTPase"/>
</dbReference>
<dbReference type="AlphaFoldDB" id="A0A420ECR2"/>
<feature type="domain" description="Endonuclease GajA/Old nuclease/RecF-like AAA" evidence="1">
    <location>
        <begin position="249"/>
        <end position="394"/>
    </location>
</feature>
<dbReference type="OrthoDB" id="3322489at2"/>
<dbReference type="InterPro" id="IPR041685">
    <property type="entry name" value="AAA_GajA/Old/RecF-like"/>
</dbReference>
<organism evidence="2 3">
    <name type="scientific">Micromonospora globbae</name>
    <dbReference type="NCBI Taxonomy" id="1894969"/>
    <lineage>
        <taxon>Bacteria</taxon>
        <taxon>Bacillati</taxon>
        <taxon>Actinomycetota</taxon>
        <taxon>Actinomycetes</taxon>
        <taxon>Micromonosporales</taxon>
        <taxon>Micromonosporaceae</taxon>
        <taxon>Micromonospora</taxon>
    </lineage>
</organism>
<dbReference type="Gene3D" id="3.40.50.300">
    <property type="entry name" value="P-loop containing nucleotide triphosphate hydrolases"/>
    <property type="match status" value="2"/>
</dbReference>
<sequence length="645" mass="72074">MKLVNAKVTYYRSVEDSDEFAVEPDVTCLVGKNESGKTTVLQALYRLNPVEKVELEEVVDFPAKLTRKRKDWGAKQKIPVVVATFRYDDEELKRIEQDLGPGALHSPEFTLTIGYRDTTKWFGLRYNEAAIVKHLRSGLDLPSAAAATVNATSTVADLLEALDSLEELPAAATALAERIRNWRGEDVGLYLIDTYASPLMPKFVYFGDYDVMPGKVSIPDLIRRRDNGTLKRGELALLSLLSMADVSLEDFRKTDKHERLIRELENSGNVISDEVFEYWSQNTDLEVQLEVLPVEDGAQPPLNEGPILQIRVRNQRHKVSVPFDDRSRGFVWFFSFLAYFNDLEADEDNDLILLLDEPGLSLHGRAQEDLLELIDKRLAPKHQVIYTTHSPFMVSPRQLQRVRTVVDRDKVGTKVSADVLKADTDTAFPLLAAMGIEMTQTLFIGQNTLLIEGPSDLIYLDVLSDAAEASGRTGLDPRWVKTPIGGAGKLSTFTTLLGANQLNVAVLIDSSTKDTQAVKRLRDNDQLAANGLVEISEFTGPGDADIEDLFEPAFYLDLVNRAYATALPNPITPADLNTNIPRVVHQIEEYFRTHGISNGRFNHYRPAAVLIREQATLIPQISTATLDRAQRLFIRLNSLIRPDAG</sequence>
<dbReference type="SUPFAM" id="SSF52540">
    <property type="entry name" value="P-loop containing nucleoside triphosphate hydrolases"/>
    <property type="match status" value="1"/>
</dbReference>
<dbReference type="InterPro" id="IPR051396">
    <property type="entry name" value="Bact_Antivir_Def_Nuclease"/>
</dbReference>
<dbReference type="RefSeq" id="WP_120332327.1">
    <property type="nucleotide sequence ID" value="NZ_RAQQ01000077.1"/>
</dbReference>
<dbReference type="PANTHER" id="PTHR43581:SF3">
    <property type="entry name" value="AAA+ ATPASE DOMAIN-CONTAINING PROTEIN"/>
    <property type="match status" value="1"/>
</dbReference>
<reference evidence="2 3" key="1">
    <citation type="journal article" date="2018" name="Int. J. Syst. Evol. Microbiol.">
        <title>Micromonospora globbae sp. nov., an endophytic actinomycete isolated from roots of Globba winitii C. H. Wright.</title>
        <authorList>
            <person name="Kuncharoen N."/>
            <person name="Pittayakhajonwut P."/>
            <person name="Tanasupawat S."/>
        </authorList>
    </citation>
    <scope>NUCLEOTIDE SEQUENCE [LARGE SCALE GENOMIC DNA]</scope>
    <source>
        <strain evidence="2 3">WPS1-2</strain>
    </source>
</reference>
<dbReference type="PANTHER" id="PTHR43581">
    <property type="entry name" value="ATP/GTP PHOSPHATASE"/>
    <property type="match status" value="1"/>
</dbReference>
<evidence type="ECO:0000259" key="1">
    <source>
        <dbReference type="Pfam" id="PF13175"/>
    </source>
</evidence>
<evidence type="ECO:0000313" key="2">
    <source>
        <dbReference type="EMBL" id="RKF18422.1"/>
    </source>
</evidence>
<dbReference type="CDD" id="cd00267">
    <property type="entry name" value="ABC_ATPase"/>
    <property type="match status" value="1"/>
</dbReference>
<name>A0A420ECR2_9ACTN</name>
<feature type="domain" description="Endonuclease GajA/Old nuclease/RecF-like AAA" evidence="1">
    <location>
        <begin position="1"/>
        <end position="49"/>
    </location>
</feature>
<comment type="caution">
    <text evidence="2">The sequence shown here is derived from an EMBL/GenBank/DDBJ whole genome shotgun (WGS) entry which is preliminary data.</text>
</comment>
<evidence type="ECO:0000313" key="3">
    <source>
        <dbReference type="Proteomes" id="UP000285744"/>
    </source>
</evidence>